<organism evidence="1">
    <name type="scientific">marine metagenome</name>
    <dbReference type="NCBI Taxonomy" id="408172"/>
    <lineage>
        <taxon>unclassified sequences</taxon>
        <taxon>metagenomes</taxon>
        <taxon>ecological metagenomes</taxon>
    </lineage>
</organism>
<proteinExistence type="predicted"/>
<evidence type="ECO:0008006" key="2">
    <source>
        <dbReference type="Google" id="ProtNLM"/>
    </source>
</evidence>
<sequence>MWEDCTSTGVNMKYDYIVLGAGSAGSIVATRLS</sequence>
<dbReference type="EMBL" id="UINC01103846">
    <property type="protein sequence ID" value="SVC66549.1"/>
    <property type="molecule type" value="Genomic_DNA"/>
</dbReference>
<dbReference type="AlphaFoldDB" id="A0A382NZJ9"/>
<accession>A0A382NZJ9</accession>
<protein>
    <recommendedName>
        <fullName evidence="2">Glucose-methanol-choline oxidoreductase N-terminal domain-containing protein</fullName>
    </recommendedName>
</protein>
<feature type="non-terminal residue" evidence="1">
    <location>
        <position position="1"/>
    </location>
</feature>
<dbReference type="Gene3D" id="3.50.50.60">
    <property type="entry name" value="FAD/NAD(P)-binding domain"/>
    <property type="match status" value="1"/>
</dbReference>
<reference evidence="1" key="1">
    <citation type="submission" date="2018-05" db="EMBL/GenBank/DDBJ databases">
        <authorList>
            <person name="Lanie J.A."/>
            <person name="Ng W.-L."/>
            <person name="Kazmierczak K.M."/>
            <person name="Andrzejewski T.M."/>
            <person name="Davidsen T.M."/>
            <person name="Wayne K.J."/>
            <person name="Tettelin H."/>
            <person name="Glass J.I."/>
            <person name="Rusch D."/>
            <person name="Podicherti R."/>
            <person name="Tsui H.-C.T."/>
            <person name="Winkler M.E."/>
        </authorList>
    </citation>
    <scope>NUCLEOTIDE SEQUENCE</scope>
</reference>
<evidence type="ECO:0000313" key="1">
    <source>
        <dbReference type="EMBL" id="SVC66549.1"/>
    </source>
</evidence>
<dbReference type="SUPFAM" id="SSF51905">
    <property type="entry name" value="FAD/NAD(P)-binding domain"/>
    <property type="match status" value="1"/>
</dbReference>
<feature type="non-terminal residue" evidence="1">
    <location>
        <position position="33"/>
    </location>
</feature>
<name>A0A382NZJ9_9ZZZZ</name>
<gene>
    <name evidence="1" type="ORF">METZ01_LOCUS319403</name>
</gene>
<dbReference type="InterPro" id="IPR036188">
    <property type="entry name" value="FAD/NAD-bd_sf"/>
</dbReference>